<organism evidence="12 13">
    <name type="scientific">Micromonospora purpureochromogenes</name>
    <dbReference type="NCBI Taxonomy" id="47872"/>
    <lineage>
        <taxon>Bacteria</taxon>
        <taxon>Bacillati</taxon>
        <taxon>Actinomycetota</taxon>
        <taxon>Actinomycetes</taxon>
        <taxon>Micromonosporales</taxon>
        <taxon>Micromonosporaceae</taxon>
        <taxon>Micromonospora</taxon>
    </lineage>
</organism>
<dbReference type="GO" id="GO:0032196">
    <property type="term" value="P:transposition"/>
    <property type="evidence" value="ECO:0007669"/>
    <property type="project" value="UniProtKB-KW"/>
</dbReference>
<evidence type="ECO:0000259" key="10">
    <source>
        <dbReference type="Pfam" id="PF07282"/>
    </source>
</evidence>
<feature type="domain" description="Cas12f1-like TNB" evidence="10">
    <location>
        <begin position="375"/>
        <end position="441"/>
    </location>
</feature>
<dbReference type="PANTHER" id="PTHR30405:SF11">
    <property type="entry name" value="RNA-GUIDED DNA ENDONUCLEASE RV2885C-RELATED"/>
    <property type="match status" value="1"/>
</dbReference>
<dbReference type="NCBIfam" id="NF040570">
    <property type="entry name" value="guided_TnpB"/>
    <property type="match status" value="1"/>
</dbReference>
<evidence type="ECO:0000256" key="8">
    <source>
        <dbReference type="SAM" id="MobiDB-lite"/>
    </source>
</evidence>
<dbReference type="GO" id="GO:0006310">
    <property type="term" value="P:DNA recombination"/>
    <property type="evidence" value="ECO:0007669"/>
    <property type="project" value="UniProtKB-KW"/>
</dbReference>
<accession>A0A1C4VMI8</accession>
<evidence type="ECO:0000259" key="9">
    <source>
        <dbReference type="Pfam" id="PF01385"/>
    </source>
</evidence>
<dbReference type="InterPro" id="IPR021027">
    <property type="entry name" value="Transposase_put_HTH"/>
</dbReference>
<dbReference type="EMBL" id="LT607410">
    <property type="protein sequence ID" value="SCE85244.1"/>
    <property type="molecule type" value="Genomic_DNA"/>
</dbReference>
<dbReference type="PANTHER" id="PTHR30405">
    <property type="entry name" value="TRANSPOSASE"/>
    <property type="match status" value="1"/>
</dbReference>
<evidence type="ECO:0000313" key="12">
    <source>
        <dbReference type="EMBL" id="SCE85244.1"/>
    </source>
</evidence>
<keyword evidence="3" id="KW-0815">Transposition</keyword>
<keyword evidence="5" id="KW-0862">Zinc</keyword>
<comment type="similarity">
    <text evidence="1">In the C-terminal section; belongs to the transposase 35 family.</text>
</comment>
<sequence>MPFSRDCGVLRSAGRFCQGGSLCSRYAGWMGITLHSPGELPRALPVAGADLNWLGGSAGLTAVRRAYKFLLRPTKRQAAALTACLEDHRQIYNAALAERREAYRRAGVCIRYTDQSAQLKEIRSGDPCGQGRWSFSSQQATLRRLDKAMRGFFERVKADHRPGHPRFKGIGRFNSVEWPKDRDGCRWDSAPDTGGFRVYLQAIGHIRVHAHRTIQGKVKTVGVKREGRRWFLLLSCDEVPTTPLPPTGGVVGIDMGLTHFLTTSEGKHVENPRCLDASRCRLAEAQRALGRCQRGSNRRRKVRERLAGLHSKVRRQRLDHAHKTALQLVKHYDLIAHEDLPVSNMVRSAGGSRDQPGINVRAKASLNKAILDAGWAAFLSILSAKAESAGRTIVAVNPRNTSRTCPACGHCASENRVSQSRFACISCGYLANADVVGAINIHRAGLARRVGPAPREAGAPDVPGSHIVAGHDA</sequence>
<evidence type="ECO:0000256" key="3">
    <source>
        <dbReference type="ARBA" id="ARBA00022578"/>
    </source>
</evidence>
<feature type="domain" description="Transposase putative helix-turn-helix" evidence="11">
    <location>
        <begin position="64"/>
        <end position="105"/>
    </location>
</feature>
<keyword evidence="7" id="KW-0233">DNA recombination</keyword>
<dbReference type="InterPro" id="IPR051399">
    <property type="entry name" value="RNA-guided_DNA_endo/Transpos"/>
</dbReference>
<dbReference type="Pfam" id="PF07282">
    <property type="entry name" value="Cas12f1-like_TNB"/>
    <property type="match status" value="1"/>
</dbReference>
<proteinExistence type="inferred from homology"/>
<evidence type="ECO:0000256" key="1">
    <source>
        <dbReference type="ARBA" id="ARBA00008761"/>
    </source>
</evidence>
<name>A0A1C4VMI8_9ACTN</name>
<feature type="domain" description="Probable transposase IS891/IS1136/IS1341" evidence="9">
    <location>
        <begin position="239"/>
        <end position="348"/>
    </location>
</feature>
<evidence type="ECO:0000313" key="13">
    <source>
        <dbReference type="Proteomes" id="UP000198228"/>
    </source>
</evidence>
<reference evidence="12 13" key="1">
    <citation type="submission" date="2016-06" db="EMBL/GenBank/DDBJ databases">
        <authorList>
            <person name="Kjaerup R.B."/>
            <person name="Dalgaard T.S."/>
            <person name="Juul-Madsen H.R."/>
        </authorList>
    </citation>
    <scope>NUCLEOTIDE SEQUENCE [LARGE SCALE GENOMIC DNA]</scope>
    <source>
        <strain evidence="12 13">DSM 43821</strain>
    </source>
</reference>
<evidence type="ECO:0000256" key="7">
    <source>
        <dbReference type="ARBA" id="ARBA00023172"/>
    </source>
</evidence>
<dbReference type="Pfam" id="PF01385">
    <property type="entry name" value="OrfB_IS605"/>
    <property type="match status" value="1"/>
</dbReference>
<evidence type="ECO:0000256" key="4">
    <source>
        <dbReference type="ARBA" id="ARBA00022723"/>
    </source>
</evidence>
<dbReference type="GO" id="GO:0003677">
    <property type="term" value="F:DNA binding"/>
    <property type="evidence" value="ECO:0007669"/>
    <property type="project" value="UniProtKB-KW"/>
</dbReference>
<dbReference type="Proteomes" id="UP000198228">
    <property type="component" value="Chromosome I"/>
</dbReference>
<evidence type="ECO:0000256" key="5">
    <source>
        <dbReference type="ARBA" id="ARBA00022833"/>
    </source>
</evidence>
<evidence type="ECO:0000259" key="11">
    <source>
        <dbReference type="Pfam" id="PF12323"/>
    </source>
</evidence>
<protein>
    <submittedName>
        <fullName evidence="12">Putative transposase</fullName>
    </submittedName>
</protein>
<keyword evidence="6" id="KW-0238">DNA-binding</keyword>
<dbReference type="InterPro" id="IPR010095">
    <property type="entry name" value="Cas12f1-like_TNB"/>
</dbReference>
<dbReference type="GO" id="GO:0046872">
    <property type="term" value="F:metal ion binding"/>
    <property type="evidence" value="ECO:0007669"/>
    <property type="project" value="UniProtKB-KW"/>
</dbReference>
<dbReference type="InterPro" id="IPR001959">
    <property type="entry name" value="Transposase"/>
</dbReference>
<feature type="region of interest" description="Disordered" evidence="8">
    <location>
        <begin position="452"/>
        <end position="473"/>
    </location>
</feature>
<evidence type="ECO:0000256" key="2">
    <source>
        <dbReference type="ARBA" id="ARBA00011044"/>
    </source>
</evidence>
<evidence type="ECO:0000256" key="6">
    <source>
        <dbReference type="ARBA" id="ARBA00023125"/>
    </source>
</evidence>
<dbReference type="AlphaFoldDB" id="A0A1C4VMI8"/>
<keyword evidence="4" id="KW-0479">Metal-binding</keyword>
<gene>
    <name evidence="12" type="ORF">GA0074696_1236</name>
</gene>
<comment type="similarity">
    <text evidence="2">In the N-terminal section; belongs to the transposase 2 family.</text>
</comment>
<dbReference type="Pfam" id="PF12323">
    <property type="entry name" value="HTH_OrfB_IS605"/>
    <property type="match status" value="1"/>
</dbReference>